<feature type="compositionally biased region" description="Polar residues" evidence="4">
    <location>
        <begin position="116"/>
        <end position="129"/>
    </location>
</feature>
<dbReference type="GO" id="GO:0000976">
    <property type="term" value="F:transcription cis-regulatory region binding"/>
    <property type="evidence" value="ECO:0007669"/>
    <property type="project" value="TreeGrafter"/>
</dbReference>
<evidence type="ECO:0008006" key="9">
    <source>
        <dbReference type="Google" id="ProtNLM"/>
    </source>
</evidence>
<dbReference type="Pfam" id="PF13921">
    <property type="entry name" value="Myb_DNA-bind_6"/>
    <property type="match status" value="1"/>
</dbReference>
<feature type="compositionally biased region" description="Low complexity" evidence="4">
    <location>
        <begin position="562"/>
        <end position="579"/>
    </location>
</feature>
<dbReference type="PANTHER" id="PTHR46380">
    <property type="entry name" value="CYCLIN-D-BINDING MYB-LIKE TRANSCRIPTION FACTOR 1"/>
    <property type="match status" value="1"/>
</dbReference>
<keyword evidence="2" id="KW-0238">DNA-binding</keyword>
<dbReference type="AlphaFoldDB" id="A0A5N7AWZ9"/>
<protein>
    <recommendedName>
        <fullName evidence="9">Myb-like DNA-binding domain protein</fullName>
    </recommendedName>
</protein>
<accession>A0A5N7AWZ9</accession>
<evidence type="ECO:0000313" key="8">
    <source>
        <dbReference type="Proteomes" id="UP000326198"/>
    </source>
</evidence>
<feature type="compositionally biased region" description="Low complexity" evidence="4">
    <location>
        <begin position="684"/>
        <end position="698"/>
    </location>
</feature>
<keyword evidence="3" id="KW-0539">Nucleus</keyword>
<feature type="compositionally biased region" description="Acidic residues" evidence="4">
    <location>
        <begin position="648"/>
        <end position="658"/>
    </location>
</feature>
<feature type="compositionally biased region" description="Basic residues" evidence="4">
    <location>
        <begin position="667"/>
        <end position="681"/>
    </location>
</feature>
<dbReference type="InterPro" id="IPR001005">
    <property type="entry name" value="SANT/Myb"/>
</dbReference>
<feature type="compositionally biased region" description="Basic and acidic residues" evidence="4">
    <location>
        <begin position="40"/>
        <end position="49"/>
    </location>
</feature>
<evidence type="ECO:0000256" key="3">
    <source>
        <dbReference type="ARBA" id="ARBA00023242"/>
    </source>
</evidence>
<dbReference type="Proteomes" id="UP000326198">
    <property type="component" value="Unassembled WGS sequence"/>
</dbReference>
<feature type="compositionally biased region" description="Acidic residues" evidence="4">
    <location>
        <begin position="406"/>
        <end position="418"/>
    </location>
</feature>
<proteinExistence type="predicted"/>
<feature type="compositionally biased region" description="Acidic residues" evidence="4">
    <location>
        <begin position="548"/>
        <end position="561"/>
    </location>
</feature>
<evidence type="ECO:0000259" key="5">
    <source>
        <dbReference type="PROSITE" id="PS50090"/>
    </source>
</evidence>
<evidence type="ECO:0000256" key="1">
    <source>
        <dbReference type="ARBA" id="ARBA00004123"/>
    </source>
</evidence>
<feature type="compositionally biased region" description="Polar residues" evidence="4">
    <location>
        <begin position="384"/>
        <end position="400"/>
    </location>
</feature>
<dbReference type="SUPFAM" id="SSF46689">
    <property type="entry name" value="Homeodomain-like"/>
    <property type="match status" value="1"/>
</dbReference>
<dbReference type="OrthoDB" id="39591at2759"/>
<sequence length="761" mass="83171">MGNGSSKKAENGLRDHKQKHKPDDTPSHPKTLKAAKKGSPKGESKDAATPKRKRKSSKHVKSAVASSSSSAEEEPRPSKRKKMNESLTDSDSIEDGRNTENVSTTVIDDSPGKAQANGSLTIEDSKDTTMQQVNVKKGKRNQAGKGHTGFFSANEVQALENFKLEFCNSHGLAGQAFDVMVQHSERHKGNDFPCDASIITKPEFWKTIYEILPDRDRRSVYRFMRRHFQDSDVKPHHWTHEQDEELIQLVGQHGLKFAQIAKELGRSDDDVVQRWKNRLEHRTTMNRGIWAEEEIRLLQNALQVVWKSLKAKGHDVGRDIYEMDETLISWGHISNAIGNCRSRQQCADKWRKARKKVQELRDKGDQDAIFDPAIEAKKTRPHSRLSTFSTWRNQQPTVKSTKYVESDDSDDPDEDEATTQDQKKGESIKTSEKESTSSDESSSDSESDSTDEPNSDNAPKDIKSKVKHNEHPPAKAQLQATESKKDTKTAPQKIKQSTSTSSTSDSEDSDSSTGADVPAQPQTSINGKSKIPPANSKNKDKSAKSSSEDDSSSSSDDESSESDGGSDQGESGATSSSGNEKAKSSKKASNSIKKQPKESSSSEDESKSDATSSSGSKKAKLTKKASNNVKKQTEESSSSSDSSTSDDSSSEDESDSESDATSSSSSKKAKLPKKASKKKRPKEPSSSESSSDSSTSEDSSSDSESESASPPSPKPKPSKSKRKKSTKEAKSSKRRRLAGSSTSTSARSSTSRDVKAEVTSD</sequence>
<feature type="compositionally biased region" description="Low complexity" evidence="4">
    <location>
        <begin position="738"/>
        <end position="749"/>
    </location>
</feature>
<evidence type="ECO:0000256" key="4">
    <source>
        <dbReference type="SAM" id="MobiDB-lite"/>
    </source>
</evidence>
<feature type="compositionally biased region" description="Basic and acidic residues" evidence="4">
    <location>
        <begin position="7"/>
        <end position="27"/>
    </location>
</feature>
<feature type="domain" description="HTH myb-type" evidence="6">
    <location>
        <begin position="230"/>
        <end position="283"/>
    </location>
</feature>
<dbReference type="InterPro" id="IPR009057">
    <property type="entry name" value="Homeodomain-like_sf"/>
</dbReference>
<evidence type="ECO:0000313" key="7">
    <source>
        <dbReference type="EMBL" id="KAE8373549.1"/>
    </source>
</evidence>
<feature type="compositionally biased region" description="Basic and acidic residues" evidence="4">
    <location>
        <begin position="537"/>
        <end position="547"/>
    </location>
</feature>
<dbReference type="SMART" id="SM00717">
    <property type="entry name" value="SANT"/>
    <property type="match status" value="3"/>
</dbReference>
<feature type="domain" description="Myb-like" evidence="5">
    <location>
        <begin position="282"/>
        <end position="354"/>
    </location>
</feature>
<dbReference type="InterPro" id="IPR051651">
    <property type="entry name" value="DMTF1_DNA-bind_reg"/>
</dbReference>
<dbReference type="CDD" id="cd00167">
    <property type="entry name" value="SANT"/>
    <property type="match status" value="1"/>
</dbReference>
<feature type="compositionally biased region" description="Basic and acidic residues" evidence="4">
    <location>
        <begin position="458"/>
        <end position="473"/>
    </location>
</feature>
<dbReference type="GO" id="GO:0003700">
    <property type="term" value="F:DNA-binding transcription factor activity"/>
    <property type="evidence" value="ECO:0007669"/>
    <property type="project" value="TreeGrafter"/>
</dbReference>
<evidence type="ECO:0000259" key="6">
    <source>
        <dbReference type="PROSITE" id="PS51294"/>
    </source>
</evidence>
<feature type="compositionally biased region" description="Basic residues" evidence="4">
    <location>
        <begin position="30"/>
        <end position="39"/>
    </location>
</feature>
<dbReference type="PANTHER" id="PTHR46380:SF2">
    <property type="entry name" value="CYCLIN-D-BINDING MYB-LIKE TRANSCRIPTION FACTOR 1"/>
    <property type="match status" value="1"/>
</dbReference>
<gene>
    <name evidence="7" type="ORF">BDV26DRAFT_63214</name>
</gene>
<feature type="compositionally biased region" description="Low complexity" evidence="4">
    <location>
        <begin position="635"/>
        <end position="647"/>
    </location>
</feature>
<dbReference type="InterPro" id="IPR017930">
    <property type="entry name" value="Myb_dom"/>
</dbReference>
<dbReference type="GO" id="GO:0005634">
    <property type="term" value="C:nucleus"/>
    <property type="evidence" value="ECO:0007669"/>
    <property type="project" value="UniProtKB-SubCell"/>
</dbReference>
<comment type="subcellular location">
    <subcellularLocation>
        <location evidence="1">Nucleus</location>
    </subcellularLocation>
</comment>
<feature type="domain" description="Myb-like" evidence="5">
    <location>
        <begin position="230"/>
        <end position="279"/>
    </location>
</feature>
<keyword evidence="8" id="KW-1185">Reference proteome</keyword>
<feature type="region of interest" description="Disordered" evidence="4">
    <location>
        <begin position="371"/>
        <end position="761"/>
    </location>
</feature>
<dbReference type="PROSITE" id="PS51294">
    <property type="entry name" value="HTH_MYB"/>
    <property type="match status" value="1"/>
</dbReference>
<reference evidence="7 8" key="1">
    <citation type="submission" date="2019-04" db="EMBL/GenBank/DDBJ databases">
        <title>Friends and foes A comparative genomics studyof 23 Aspergillus species from section Flavi.</title>
        <authorList>
            <consortium name="DOE Joint Genome Institute"/>
            <person name="Kjaerbolling I."/>
            <person name="Vesth T."/>
            <person name="Frisvad J.C."/>
            <person name="Nybo J.L."/>
            <person name="Theobald S."/>
            <person name="Kildgaard S."/>
            <person name="Isbrandt T."/>
            <person name="Kuo A."/>
            <person name="Sato A."/>
            <person name="Lyhne E.K."/>
            <person name="Kogle M.E."/>
            <person name="Wiebenga A."/>
            <person name="Kun R.S."/>
            <person name="Lubbers R.J."/>
            <person name="Makela M.R."/>
            <person name="Barry K."/>
            <person name="Chovatia M."/>
            <person name="Clum A."/>
            <person name="Daum C."/>
            <person name="Haridas S."/>
            <person name="He G."/>
            <person name="LaButti K."/>
            <person name="Lipzen A."/>
            <person name="Mondo S."/>
            <person name="Riley R."/>
            <person name="Salamov A."/>
            <person name="Simmons B.A."/>
            <person name="Magnuson J.K."/>
            <person name="Henrissat B."/>
            <person name="Mortensen U.H."/>
            <person name="Larsen T.O."/>
            <person name="Devries R.P."/>
            <person name="Grigoriev I.V."/>
            <person name="Machida M."/>
            <person name="Baker S.E."/>
            <person name="Andersen M.R."/>
        </authorList>
    </citation>
    <scope>NUCLEOTIDE SEQUENCE [LARGE SCALE GENOMIC DNA]</scope>
    <source>
        <strain evidence="7 8">IBT 29228</strain>
    </source>
</reference>
<feature type="compositionally biased region" description="Basic and acidic residues" evidence="4">
    <location>
        <begin position="421"/>
        <end position="436"/>
    </location>
</feature>
<feature type="region of interest" description="Disordered" evidence="4">
    <location>
        <begin position="1"/>
        <end position="129"/>
    </location>
</feature>
<feature type="compositionally biased region" description="Basic residues" evidence="4">
    <location>
        <begin position="50"/>
        <end position="61"/>
    </location>
</feature>
<evidence type="ECO:0000256" key="2">
    <source>
        <dbReference type="ARBA" id="ARBA00023125"/>
    </source>
</evidence>
<feature type="compositionally biased region" description="Basic and acidic residues" evidence="4">
    <location>
        <begin position="750"/>
        <end position="761"/>
    </location>
</feature>
<dbReference type="PROSITE" id="PS50090">
    <property type="entry name" value="MYB_LIKE"/>
    <property type="match status" value="2"/>
</dbReference>
<feature type="compositionally biased region" description="Acidic residues" evidence="4">
    <location>
        <begin position="441"/>
        <end position="454"/>
    </location>
</feature>
<name>A0A5N7AWZ9_9EURO</name>
<dbReference type="EMBL" id="ML736311">
    <property type="protein sequence ID" value="KAE8373549.1"/>
    <property type="molecule type" value="Genomic_DNA"/>
</dbReference>
<dbReference type="Gene3D" id="1.10.10.60">
    <property type="entry name" value="Homeodomain-like"/>
    <property type="match status" value="2"/>
</dbReference>
<feature type="compositionally biased region" description="Basic residues" evidence="4">
    <location>
        <begin position="716"/>
        <end position="725"/>
    </location>
</feature>
<organism evidence="7 8">
    <name type="scientific">Aspergillus bertholletiae</name>
    <dbReference type="NCBI Taxonomy" id="1226010"/>
    <lineage>
        <taxon>Eukaryota</taxon>
        <taxon>Fungi</taxon>
        <taxon>Dikarya</taxon>
        <taxon>Ascomycota</taxon>
        <taxon>Pezizomycotina</taxon>
        <taxon>Eurotiomycetes</taxon>
        <taxon>Eurotiomycetidae</taxon>
        <taxon>Eurotiales</taxon>
        <taxon>Aspergillaceae</taxon>
        <taxon>Aspergillus</taxon>
        <taxon>Aspergillus subgen. Circumdati</taxon>
    </lineage>
</organism>